<accession>A0A3N4IWL4</accession>
<evidence type="ECO:0000313" key="2">
    <source>
        <dbReference type="Proteomes" id="UP000276215"/>
    </source>
</evidence>
<reference evidence="1 2" key="1">
    <citation type="journal article" date="2018" name="Nat. Ecol. Evol.">
        <title>Pezizomycetes genomes reveal the molecular basis of ectomycorrhizal truffle lifestyle.</title>
        <authorList>
            <person name="Murat C."/>
            <person name="Payen T."/>
            <person name="Noel B."/>
            <person name="Kuo A."/>
            <person name="Morin E."/>
            <person name="Chen J."/>
            <person name="Kohler A."/>
            <person name="Krizsan K."/>
            <person name="Balestrini R."/>
            <person name="Da Silva C."/>
            <person name="Montanini B."/>
            <person name="Hainaut M."/>
            <person name="Levati E."/>
            <person name="Barry K.W."/>
            <person name="Belfiori B."/>
            <person name="Cichocki N."/>
            <person name="Clum A."/>
            <person name="Dockter R.B."/>
            <person name="Fauchery L."/>
            <person name="Guy J."/>
            <person name="Iotti M."/>
            <person name="Le Tacon F."/>
            <person name="Lindquist E.A."/>
            <person name="Lipzen A."/>
            <person name="Malagnac F."/>
            <person name="Mello A."/>
            <person name="Molinier V."/>
            <person name="Miyauchi S."/>
            <person name="Poulain J."/>
            <person name="Riccioni C."/>
            <person name="Rubini A."/>
            <person name="Sitrit Y."/>
            <person name="Splivallo R."/>
            <person name="Traeger S."/>
            <person name="Wang M."/>
            <person name="Zifcakova L."/>
            <person name="Wipf D."/>
            <person name="Zambonelli A."/>
            <person name="Paolocci F."/>
            <person name="Nowrousian M."/>
            <person name="Ottonello S."/>
            <person name="Baldrian P."/>
            <person name="Spatafora J.W."/>
            <person name="Henrissat B."/>
            <person name="Nagy L.G."/>
            <person name="Aury J.M."/>
            <person name="Wincker P."/>
            <person name="Grigoriev I.V."/>
            <person name="Bonfante P."/>
            <person name="Martin F.M."/>
        </authorList>
    </citation>
    <scope>NUCLEOTIDE SEQUENCE [LARGE SCALE GENOMIC DNA]</scope>
    <source>
        <strain evidence="1 2">120613-1</strain>
    </source>
</reference>
<name>A0A3N4IWL4_9PEZI</name>
<dbReference type="EMBL" id="ML120519">
    <property type="protein sequence ID" value="RPA90582.1"/>
    <property type="molecule type" value="Genomic_DNA"/>
</dbReference>
<organism evidence="1 2">
    <name type="scientific">Choiromyces venosus 120613-1</name>
    <dbReference type="NCBI Taxonomy" id="1336337"/>
    <lineage>
        <taxon>Eukaryota</taxon>
        <taxon>Fungi</taxon>
        <taxon>Dikarya</taxon>
        <taxon>Ascomycota</taxon>
        <taxon>Pezizomycotina</taxon>
        <taxon>Pezizomycetes</taxon>
        <taxon>Pezizales</taxon>
        <taxon>Tuberaceae</taxon>
        <taxon>Choiromyces</taxon>
    </lineage>
</organism>
<sequence length="64" mass="7357">MPQWLHDILLSEWPKWVNSIIDAVSATGTGNISSMIRESVDIGCPLTPERLFFLSLKYDMKFTR</sequence>
<dbReference type="Proteomes" id="UP000276215">
    <property type="component" value="Unassembled WGS sequence"/>
</dbReference>
<gene>
    <name evidence="1" type="ORF">L873DRAFT_402135</name>
</gene>
<keyword evidence="2" id="KW-1185">Reference proteome</keyword>
<evidence type="ECO:0000313" key="1">
    <source>
        <dbReference type="EMBL" id="RPA90582.1"/>
    </source>
</evidence>
<protein>
    <submittedName>
        <fullName evidence="1">Uncharacterized protein</fullName>
    </submittedName>
</protein>
<dbReference type="AlphaFoldDB" id="A0A3N4IWL4"/>
<proteinExistence type="predicted"/>